<dbReference type="InParanoid" id="B9T4P6"/>
<organism evidence="1 2">
    <name type="scientific">Ricinus communis</name>
    <name type="common">Castor bean</name>
    <dbReference type="NCBI Taxonomy" id="3988"/>
    <lineage>
        <taxon>Eukaryota</taxon>
        <taxon>Viridiplantae</taxon>
        <taxon>Streptophyta</taxon>
        <taxon>Embryophyta</taxon>
        <taxon>Tracheophyta</taxon>
        <taxon>Spermatophyta</taxon>
        <taxon>Magnoliopsida</taxon>
        <taxon>eudicotyledons</taxon>
        <taxon>Gunneridae</taxon>
        <taxon>Pentapetalae</taxon>
        <taxon>rosids</taxon>
        <taxon>fabids</taxon>
        <taxon>Malpighiales</taxon>
        <taxon>Euphorbiaceae</taxon>
        <taxon>Acalyphoideae</taxon>
        <taxon>Acalypheae</taxon>
        <taxon>Ricinus</taxon>
    </lineage>
</organism>
<proteinExistence type="predicted"/>
<gene>
    <name evidence="1" type="ORF">RCOM_0282070</name>
</gene>
<sequence>MSEIVEHEGTYFQPFLEDIMELWHPSRMKGRKEWYLDDMDSWIIRNVRRNGRGIQWSVDECDFDATS</sequence>
<name>B9T4P6_RICCO</name>
<dbReference type="EMBL" id="EQ974482">
    <property type="protein sequence ID" value="EEF29168.1"/>
    <property type="molecule type" value="Genomic_DNA"/>
</dbReference>
<reference evidence="2" key="1">
    <citation type="journal article" date="2010" name="Nat. Biotechnol.">
        <title>Draft genome sequence of the oilseed species Ricinus communis.</title>
        <authorList>
            <person name="Chan A.P."/>
            <person name="Crabtree J."/>
            <person name="Zhao Q."/>
            <person name="Lorenzi H."/>
            <person name="Orvis J."/>
            <person name="Puiu D."/>
            <person name="Melake-Berhan A."/>
            <person name="Jones K.M."/>
            <person name="Redman J."/>
            <person name="Chen G."/>
            <person name="Cahoon E.B."/>
            <person name="Gedil M."/>
            <person name="Stanke M."/>
            <person name="Haas B.J."/>
            <person name="Wortman J.R."/>
            <person name="Fraser-Liggett C.M."/>
            <person name="Ravel J."/>
            <person name="Rabinowicz P.D."/>
        </authorList>
    </citation>
    <scope>NUCLEOTIDE SEQUENCE [LARGE SCALE GENOMIC DNA]</scope>
    <source>
        <strain evidence="2">cv. Hale</strain>
    </source>
</reference>
<keyword evidence="2" id="KW-1185">Reference proteome</keyword>
<dbReference type="AlphaFoldDB" id="B9T4P6"/>
<evidence type="ECO:0000313" key="2">
    <source>
        <dbReference type="Proteomes" id="UP000008311"/>
    </source>
</evidence>
<protein>
    <submittedName>
        <fullName evidence="1">Uncharacterized protein</fullName>
    </submittedName>
</protein>
<dbReference type="Proteomes" id="UP000008311">
    <property type="component" value="Unassembled WGS sequence"/>
</dbReference>
<accession>B9T4P6</accession>
<evidence type="ECO:0000313" key="1">
    <source>
        <dbReference type="EMBL" id="EEF29168.1"/>
    </source>
</evidence>